<keyword evidence="2" id="KW-1185">Reference proteome</keyword>
<evidence type="ECO:0000313" key="2">
    <source>
        <dbReference type="Proteomes" id="UP000218418"/>
    </source>
</evidence>
<proteinExistence type="predicted"/>
<protein>
    <recommendedName>
        <fullName evidence="3">Transposase</fullName>
    </recommendedName>
</protein>
<sequence length="254" mass="29451">MLLSANESFKEAEKDLKVLTGIEVGHSTHHRQVKKVDLSMPNVKQKLTEVCLDGGMVRLRSEKKGQPAYWKEYKTGRLQGIYYGAFFQDNLSLTDWINSQNIGKILYCLGDGHDGIWKLYKNLAHDKCRHEILDWYHLKENLYKIQASKKFLLTIEADLWQGFVEEAIKKLRKTKYVGVTNFIKYLSKHRHRLVNYMYFQAEQLSSVGSGAVESAVKQIDKRMQVVGAQWKYENLPQMLQLRCAYLNGQLAAPF</sequence>
<dbReference type="Proteomes" id="UP000218418">
    <property type="component" value="Chromosome"/>
</dbReference>
<dbReference type="NCBIfam" id="NF033572">
    <property type="entry name" value="transpos_ISKra4"/>
    <property type="match status" value="1"/>
</dbReference>
<gene>
    <name evidence="1" type="ORF">NIES267_25230</name>
</gene>
<name>A0A1Z4LPA0_9CYAN</name>
<accession>A0A1Z4LPA0</accession>
<dbReference type="AlphaFoldDB" id="A0A1Z4LPA0"/>
<evidence type="ECO:0000313" key="1">
    <source>
        <dbReference type="EMBL" id="BAY83037.1"/>
    </source>
</evidence>
<evidence type="ECO:0008006" key="3">
    <source>
        <dbReference type="Google" id="ProtNLM"/>
    </source>
</evidence>
<reference evidence="1 2" key="1">
    <citation type="submission" date="2017-06" db="EMBL/GenBank/DDBJ databases">
        <title>Genome sequencing of cyanobaciteial culture collection at National Institute for Environmental Studies (NIES).</title>
        <authorList>
            <person name="Hirose Y."/>
            <person name="Shimura Y."/>
            <person name="Fujisawa T."/>
            <person name="Nakamura Y."/>
            <person name="Kawachi M."/>
        </authorList>
    </citation>
    <scope>NUCLEOTIDE SEQUENCE [LARGE SCALE GENOMIC DNA]</scope>
    <source>
        <strain evidence="1 2">NIES-267</strain>
    </source>
</reference>
<organism evidence="1 2">
    <name type="scientific">Calothrix parasitica NIES-267</name>
    <dbReference type="NCBI Taxonomy" id="1973488"/>
    <lineage>
        <taxon>Bacteria</taxon>
        <taxon>Bacillati</taxon>
        <taxon>Cyanobacteriota</taxon>
        <taxon>Cyanophyceae</taxon>
        <taxon>Nostocales</taxon>
        <taxon>Calotrichaceae</taxon>
        <taxon>Calothrix</taxon>
    </lineage>
</organism>
<dbReference type="EMBL" id="AP018227">
    <property type="protein sequence ID" value="BAY83037.1"/>
    <property type="molecule type" value="Genomic_DNA"/>
</dbReference>